<dbReference type="PANTHER" id="PTHR10742:SF342">
    <property type="entry name" value="AMINE OXIDASE"/>
    <property type="match status" value="1"/>
</dbReference>
<dbReference type="Gene3D" id="1.10.10.1620">
    <property type="match status" value="1"/>
</dbReference>
<dbReference type="SUPFAM" id="SSF51905">
    <property type="entry name" value="FAD/NAD(P)-binding domain"/>
    <property type="match status" value="1"/>
</dbReference>
<dbReference type="InterPro" id="IPR036188">
    <property type="entry name" value="FAD/NAD-bd_sf"/>
</dbReference>
<accession>A0A284QTP1</accession>
<dbReference type="InterPro" id="IPR050281">
    <property type="entry name" value="Flavin_monoamine_oxidase"/>
</dbReference>
<protein>
    <recommendedName>
        <fullName evidence="1">Amine oxidase domain-containing protein</fullName>
    </recommendedName>
</protein>
<dbReference type="OMA" id="WGIPDEE"/>
<evidence type="ECO:0000313" key="2">
    <source>
        <dbReference type="EMBL" id="SJK99761.1"/>
    </source>
</evidence>
<dbReference type="AlphaFoldDB" id="A0A284QTP1"/>
<dbReference type="PANTHER" id="PTHR10742">
    <property type="entry name" value="FLAVIN MONOAMINE OXIDASE"/>
    <property type="match status" value="1"/>
</dbReference>
<dbReference type="OrthoDB" id="7777654at2759"/>
<dbReference type="Pfam" id="PF01593">
    <property type="entry name" value="Amino_oxidase"/>
    <property type="match status" value="1"/>
</dbReference>
<dbReference type="STRING" id="47428.A0A284QTP1"/>
<dbReference type="InterPro" id="IPR002937">
    <property type="entry name" value="Amino_oxidase"/>
</dbReference>
<dbReference type="SUPFAM" id="SSF54373">
    <property type="entry name" value="FAD-linked reductases, C-terminal domain"/>
    <property type="match status" value="1"/>
</dbReference>
<evidence type="ECO:0000259" key="1">
    <source>
        <dbReference type="Pfam" id="PF01593"/>
    </source>
</evidence>
<name>A0A284QTP1_ARMOS</name>
<feature type="domain" description="Amine oxidase" evidence="1">
    <location>
        <begin position="88"/>
        <end position="594"/>
    </location>
</feature>
<proteinExistence type="predicted"/>
<reference evidence="3" key="1">
    <citation type="journal article" date="2017" name="Nat. Ecol. Evol.">
        <title>Genome expansion and lineage-specific genetic innovations in the forest pathogenic fungi Armillaria.</title>
        <authorList>
            <person name="Sipos G."/>
            <person name="Prasanna A.N."/>
            <person name="Walter M.C."/>
            <person name="O'Connor E."/>
            <person name="Balint B."/>
            <person name="Krizsan K."/>
            <person name="Kiss B."/>
            <person name="Hess J."/>
            <person name="Varga T."/>
            <person name="Slot J."/>
            <person name="Riley R."/>
            <person name="Boka B."/>
            <person name="Rigling D."/>
            <person name="Barry K."/>
            <person name="Lee J."/>
            <person name="Mihaltcheva S."/>
            <person name="LaButti K."/>
            <person name="Lipzen A."/>
            <person name="Waldron R."/>
            <person name="Moloney N.M."/>
            <person name="Sperisen C."/>
            <person name="Kredics L."/>
            <person name="Vagvoelgyi C."/>
            <person name="Patrignani A."/>
            <person name="Fitzpatrick D."/>
            <person name="Nagy I."/>
            <person name="Doyle S."/>
            <person name="Anderson J.B."/>
            <person name="Grigoriev I.V."/>
            <person name="Gueldener U."/>
            <person name="Muensterkoetter M."/>
            <person name="Nagy L.G."/>
        </authorList>
    </citation>
    <scope>NUCLEOTIDE SEQUENCE [LARGE SCALE GENOMIC DNA]</scope>
    <source>
        <strain evidence="3">C18/9</strain>
    </source>
</reference>
<dbReference type="Gene3D" id="3.50.50.60">
    <property type="entry name" value="FAD/NAD(P)-binding domain"/>
    <property type="match status" value="1"/>
</dbReference>
<organism evidence="2 3">
    <name type="scientific">Armillaria ostoyae</name>
    <name type="common">Armillaria root rot fungus</name>
    <dbReference type="NCBI Taxonomy" id="47428"/>
    <lineage>
        <taxon>Eukaryota</taxon>
        <taxon>Fungi</taxon>
        <taxon>Dikarya</taxon>
        <taxon>Basidiomycota</taxon>
        <taxon>Agaricomycotina</taxon>
        <taxon>Agaricomycetes</taxon>
        <taxon>Agaricomycetidae</taxon>
        <taxon>Agaricales</taxon>
        <taxon>Marasmiineae</taxon>
        <taxon>Physalacriaceae</taxon>
        <taxon>Armillaria</taxon>
    </lineage>
</organism>
<dbReference type="GO" id="GO:0001716">
    <property type="term" value="F:L-amino-acid oxidase activity"/>
    <property type="evidence" value="ECO:0007669"/>
    <property type="project" value="TreeGrafter"/>
</dbReference>
<dbReference type="EMBL" id="FUEG01000002">
    <property type="protein sequence ID" value="SJK99761.1"/>
    <property type="molecule type" value="Genomic_DNA"/>
</dbReference>
<evidence type="ECO:0000313" key="3">
    <source>
        <dbReference type="Proteomes" id="UP000219338"/>
    </source>
</evidence>
<dbReference type="Gene3D" id="3.90.660.10">
    <property type="match status" value="1"/>
</dbReference>
<keyword evidence="3" id="KW-1185">Reference proteome</keyword>
<dbReference type="Proteomes" id="UP000219338">
    <property type="component" value="Unassembled WGS sequence"/>
</dbReference>
<sequence length="672" mass="75128">MSNQTSNRNRFWRAKYARECTKSFQVQQILPYIIEDPRGPGPVIPSDRPPLKPIRSPIPILTSRSGTDGAPGEAPEDLLVGIVGAGAAGLYTAMILDDLGIKYEILEGSNRPGGRILTHRFQSVDIKPWNYFDIGAMRYPDIPVMWRVFNLFRERLQIEDKLIPYIMNSDNQFLEYNSQREQQKTVNTEPTADWFKDCSSAGGLVPPEFIDKGVNHWLGECFTPFKDLFVENWEKGWTKLMEFDQYSARTFMMLPFDIKNEDGTCFLKKQAYPNSAINWMERMNTGTGLFDMAFSEMVIDDLQFDWPTGSAMKFGGDGAAEFDGSWHCVAGGSEVFINAMVSKISDPTQIKYDKRVTSITPTANGIKPLSVTYGSDGAKASTEYDYVISTIPLPALRFVDLDGCNLSYAQLEGMRTLRYDSSCKVGIRFSSRWWQTLSTGSIKGGQTKTDRVVRTVVFPSYGVDDPNTDAVMIASYTWSQDAARVGGLMNGRNTADEQFLIDNILKDLAALHDVTFDFLKNELLDWCAWDWYSDPFTLGAFALFGPGQFNSIYPAFGQGAAGGRLLFAGEALSDQHAWVEGALDSAYEAVRKILEGAGLEKYLEKLDANWGNPYLDKAEAEEHKSLLREQELIGALFSTISDRDEIKHALLGLRDKGHFKQSSLAAQAAQKA</sequence>
<gene>
    <name evidence="2" type="ORF">ARMOST_03072</name>
</gene>
<dbReference type="GO" id="GO:0009063">
    <property type="term" value="P:amino acid catabolic process"/>
    <property type="evidence" value="ECO:0007669"/>
    <property type="project" value="TreeGrafter"/>
</dbReference>